<proteinExistence type="predicted"/>
<dbReference type="AlphaFoldDB" id="A0A7S1Y005"/>
<gene>
    <name evidence="2" type="ORF">PPAR1163_LOCUS26790</name>
</gene>
<feature type="transmembrane region" description="Helical" evidence="1">
    <location>
        <begin position="6"/>
        <end position="28"/>
    </location>
</feature>
<evidence type="ECO:0000313" key="2">
    <source>
        <dbReference type="EMBL" id="CAD9268357.1"/>
    </source>
</evidence>
<evidence type="ECO:0000256" key="1">
    <source>
        <dbReference type="SAM" id="Phobius"/>
    </source>
</evidence>
<protein>
    <submittedName>
        <fullName evidence="2">Uncharacterized protein</fullName>
    </submittedName>
</protein>
<keyword evidence="1" id="KW-1133">Transmembrane helix</keyword>
<accession>A0A7S1Y005</accession>
<organism evidence="2">
    <name type="scientific">Phaeomonas parva</name>
    <dbReference type="NCBI Taxonomy" id="124430"/>
    <lineage>
        <taxon>Eukaryota</taxon>
        <taxon>Sar</taxon>
        <taxon>Stramenopiles</taxon>
        <taxon>Ochrophyta</taxon>
        <taxon>Pinguiophyceae</taxon>
        <taxon>Pinguiochrysidales</taxon>
        <taxon>Pinguiochrysidaceae</taxon>
        <taxon>Phaeomonas</taxon>
    </lineage>
</organism>
<sequence length="519" mass="56612">MVSPLAYLPGPLATAVLATIVLAVVYALGARRPRRRNRASAAGPKVVSVSDANLRDFLSWWDAAEAREGDVVEFDGLSRLQQLNGELGKVLRRTKDGRFQVKVLWRGTPPVVTLSARHIRKRRPVHDGTGRLAPLLGYQLATLLDFKRVAANNITFAVPAKQALELCRKQMSLRLVLSAQAYSNWAFAPLGHGVFDTVLRFLTNAPAEHRVPDGLPEPTGGADIWRRYCRGWGEHRIHGLFHVVRARPEGDGTLVVHADTRQVYLVLGVEEALAQLIVRQYSLPTLVRLSLLPFLGAITYDGVMSIASAADAEASAQMSAKELMAICDDAEAAGTVVASLPESEYQGDDKSPLIEEEMARVVQAEASAKAPPPEKPLEGAYGGAHRARGLTEDEAAAAFSIVNATERNADEYWVLRRSSYSPDDDAERYLVLTSTKKKRQITELASAAIPNLEPTILEILRLVAKAHAKAGSVPGYLAVDSVPAVPTLAKAFERSRVQLGFFPPPSPEEEYCRSQLKLI</sequence>
<keyword evidence="1" id="KW-0472">Membrane</keyword>
<dbReference type="EMBL" id="HBGJ01042685">
    <property type="protein sequence ID" value="CAD9268357.1"/>
    <property type="molecule type" value="Transcribed_RNA"/>
</dbReference>
<reference evidence="2" key="1">
    <citation type="submission" date="2021-01" db="EMBL/GenBank/DDBJ databases">
        <authorList>
            <person name="Corre E."/>
            <person name="Pelletier E."/>
            <person name="Niang G."/>
            <person name="Scheremetjew M."/>
            <person name="Finn R."/>
            <person name="Kale V."/>
            <person name="Holt S."/>
            <person name="Cochrane G."/>
            <person name="Meng A."/>
            <person name="Brown T."/>
            <person name="Cohen L."/>
        </authorList>
    </citation>
    <scope>NUCLEOTIDE SEQUENCE</scope>
    <source>
        <strain evidence="2">CCMP2877</strain>
    </source>
</reference>
<keyword evidence="1" id="KW-0812">Transmembrane</keyword>
<name>A0A7S1Y005_9STRA</name>